<dbReference type="EMBL" id="JACHGI010000029">
    <property type="protein sequence ID" value="MBB6470407.1"/>
    <property type="molecule type" value="Genomic_DNA"/>
</dbReference>
<dbReference type="Proteomes" id="UP000532373">
    <property type="component" value="Unassembled WGS sequence"/>
</dbReference>
<comment type="caution">
    <text evidence="2">The sequence shown here is derived from an EMBL/GenBank/DDBJ whole genome shotgun (WGS) entry which is preliminary data.</text>
</comment>
<sequence>MTETAHQVEFQGGFYVPKIPSTIEETGLEQEILLKLLAKTLHTHGTMTASAMAWEIRLPVAVVSTLVKELQRLQLIEAKGLTGADMRGEVRYALGGRGHDYALDAMAQSQYVGPAPVTLEDFVAQIQRQSIGTERLSRNAIIAALSHLVLPESLVDTIGPAVNSARSILLYGEPGNGKTSIAEAIGKAFRDAIYLPYSFIVGGQIINFFDSAVHTPVEAQDRSSSKPIFDQRWQLCTRPLVITGGELTLDMLDLAFDAASRVYEAPVHFKATGGVFVVDDFGRQRTDPQAVLNRWIVPLERGFDQLTLNTGRKFSVPFDQLVIFSTNIEPKNLADAGALRRLYYKIEIPTPTAADYHSIFVDVCERRGIEFNLTIFEKFFTEYYLSKGATPAGHHPRYLIDFVISTCQFRGESPYMNATLLGAAWQNLVPR</sequence>
<evidence type="ECO:0000313" key="3">
    <source>
        <dbReference type="Proteomes" id="UP000532373"/>
    </source>
</evidence>
<reference evidence="2 3" key="1">
    <citation type="submission" date="2020-08" db="EMBL/GenBank/DDBJ databases">
        <title>Genomic Encyclopedia of Type Strains, Phase IV (KMG-IV): sequencing the most valuable type-strain genomes for metagenomic binning, comparative biology and taxonomic classification.</title>
        <authorList>
            <person name="Goeker M."/>
        </authorList>
    </citation>
    <scope>NUCLEOTIDE SEQUENCE [LARGE SCALE GENOMIC DNA]</scope>
    <source>
        <strain evidence="2 3">DSM 17454</strain>
    </source>
</reference>
<name>A0A8E2BGK9_9HYPH</name>
<dbReference type="RefSeq" id="WP_067955128.1">
    <property type="nucleotide sequence ID" value="NZ_JACHGI010000029.1"/>
</dbReference>
<dbReference type="Gene3D" id="3.40.50.300">
    <property type="entry name" value="P-loop containing nucleotide triphosphate hydrolases"/>
    <property type="match status" value="1"/>
</dbReference>
<dbReference type="AlphaFoldDB" id="A0A8E2BGK9"/>
<protein>
    <submittedName>
        <fullName evidence="2">ATPase with chaperone activity</fullName>
    </submittedName>
</protein>
<organism evidence="2 3">
    <name type="scientific">Aminobacter carboxidus</name>
    <dbReference type="NCBI Taxonomy" id="376165"/>
    <lineage>
        <taxon>Bacteria</taxon>
        <taxon>Pseudomonadati</taxon>
        <taxon>Pseudomonadota</taxon>
        <taxon>Alphaproteobacteria</taxon>
        <taxon>Hyphomicrobiales</taxon>
        <taxon>Phyllobacteriaceae</taxon>
        <taxon>Aminobacter</taxon>
    </lineage>
</organism>
<accession>A0A8E2BGK9</accession>
<dbReference type="SMART" id="SM00382">
    <property type="entry name" value="AAA"/>
    <property type="match status" value="1"/>
</dbReference>
<evidence type="ECO:0000259" key="1">
    <source>
        <dbReference type="SMART" id="SM00382"/>
    </source>
</evidence>
<dbReference type="InterPro" id="IPR003593">
    <property type="entry name" value="AAA+_ATPase"/>
</dbReference>
<dbReference type="InterPro" id="IPR027417">
    <property type="entry name" value="P-loop_NTPase"/>
</dbReference>
<feature type="domain" description="AAA+ ATPase" evidence="1">
    <location>
        <begin position="164"/>
        <end position="352"/>
    </location>
</feature>
<evidence type="ECO:0000313" key="2">
    <source>
        <dbReference type="EMBL" id="MBB6470407.1"/>
    </source>
</evidence>
<dbReference type="SUPFAM" id="SSF52540">
    <property type="entry name" value="P-loop containing nucleoside triphosphate hydrolases"/>
    <property type="match status" value="1"/>
</dbReference>
<proteinExistence type="predicted"/>
<gene>
    <name evidence="2" type="ORF">HNQ96_006305</name>
</gene>